<gene>
    <name evidence="10" type="ORF">HCDG_08970</name>
</gene>
<evidence type="ECO:0000256" key="3">
    <source>
        <dbReference type="ARBA" id="ARBA00022692"/>
    </source>
</evidence>
<dbReference type="InterPro" id="IPR006639">
    <property type="entry name" value="Preselin/SPP"/>
</dbReference>
<sequence>MDASGVLMKLLDRVQLELDICKPLIPTYTHLLLSTLFPIYIGAHASLTRPASAAKPTRLKRKRGDDESAIDGENQEDSDQEDEEEETSVKKMEGLEPSDAIMFPVMAGFTLAGLYFLINWLKDPAILNKFLGFYFTQAGTVFAIAFLRDGFSLFRSLIFPSHYALDGFLWKANHRRRIFVPVGHDDLPLAVVEDEEHRRSPLPGYLGKIPLPPSYLNTLWHLRDFTYQKASVRAYIHAIVEVKSRITIFDVISTILALVAVYFFTFVTKPWWLTNFFGFSVSYGAMQFMSPTTFWTASLILGALFFYDIYFVFFTPLMVTVAQSLDIPIKLVFPRPAAPGEDPDLSRMAMLGLGDIVIPGMVIGLALRFDLFLHYKSKATLLKQPTKIPYVSATGRWGERFWTTWFASASRYSPIVHPQLLDGRLTSHEAKNFPKTYFHASLVGYVVGMLVTLLAMQISNHAQPALLYLVPGVLGSLWITALIRGDIKEMWNFSDAIEEEEDKDADIGGNNTGDKDNDKEREKEKETFPSPFGVVRKLFYKEDTFKTPAPLSKKLDRNDKDKDQTDNRSAQETSTSIDLVLFSISFPKSKRQYRKITTTNGNDRREDEDINLPVSLPTKRVDGTVEGEEEFDISDHESESSSSSTSAPVLVAAGTSADVEEPVLKKRRTRRAG</sequence>
<accession>C6HRY9</accession>
<feature type="transmembrane region" description="Helical" evidence="9">
    <location>
        <begin position="130"/>
        <end position="147"/>
    </location>
</feature>
<dbReference type="Pfam" id="PF04258">
    <property type="entry name" value="Peptidase_A22B"/>
    <property type="match status" value="1"/>
</dbReference>
<organism evidence="10 11">
    <name type="scientific">Ajellomyces capsulatus (strain H143)</name>
    <name type="common">Darling's disease fungus</name>
    <name type="synonym">Histoplasma capsulatum</name>
    <dbReference type="NCBI Taxonomy" id="544712"/>
    <lineage>
        <taxon>Eukaryota</taxon>
        <taxon>Fungi</taxon>
        <taxon>Dikarya</taxon>
        <taxon>Ascomycota</taxon>
        <taxon>Pezizomycotina</taxon>
        <taxon>Eurotiomycetes</taxon>
        <taxon>Eurotiomycetidae</taxon>
        <taxon>Onygenales</taxon>
        <taxon>Ajellomycetaceae</taxon>
        <taxon>Histoplasma</taxon>
    </lineage>
</organism>
<dbReference type="GO" id="GO:0033619">
    <property type="term" value="P:membrane protein proteolysis"/>
    <property type="evidence" value="ECO:0007669"/>
    <property type="project" value="TreeGrafter"/>
</dbReference>
<dbReference type="SMART" id="SM00730">
    <property type="entry name" value="PSN"/>
    <property type="match status" value="1"/>
</dbReference>
<dbReference type="InterPro" id="IPR007369">
    <property type="entry name" value="Peptidase_A22B_SPP"/>
</dbReference>
<feature type="compositionally biased region" description="Basic and acidic residues" evidence="8">
    <location>
        <begin position="513"/>
        <end position="527"/>
    </location>
</feature>
<evidence type="ECO:0000313" key="11">
    <source>
        <dbReference type="Proteomes" id="UP000002624"/>
    </source>
</evidence>
<feature type="region of interest" description="Disordered" evidence="8">
    <location>
        <begin position="597"/>
        <end position="673"/>
    </location>
</feature>
<feature type="transmembrane region" description="Helical" evidence="9">
    <location>
        <begin position="100"/>
        <end position="118"/>
    </location>
</feature>
<dbReference type="STRING" id="544712.C6HRY9"/>
<evidence type="ECO:0000256" key="9">
    <source>
        <dbReference type="SAM" id="Phobius"/>
    </source>
</evidence>
<dbReference type="PANTHER" id="PTHR12174">
    <property type="entry name" value="SIGNAL PEPTIDE PEPTIDASE"/>
    <property type="match status" value="1"/>
</dbReference>
<evidence type="ECO:0000256" key="8">
    <source>
        <dbReference type="SAM" id="MobiDB-lite"/>
    </source>
</evidence>
<dbReference type="AlphaFoldDB" id="C6HRY9"/>
<dbReference type="OrthoDB" id="29661at2759"/>
<evidence type="ECO:0000256" key="4">
    <source>
        <dbReference type="ARBA" id="ARBA00022801"/>
    </source>
</evidence>
<feature type="transmembrane region" description="Helical" evidence="9">
    <location>
        <begin position="437"/>
        <end position="459"/>
    </location>
</feature>
<comment type="subcellular location">
    <subcellularLocation>
        <location evidence="1">Endoplasmic reticulum membrane</location>
        <topology evidence="1">Multi-pass membrane protein</topology>
    </subcellularLocation>
</comment>
<proteinExistence type="inferred from homology"/>
<feature type="compositionally biased region" description="Acidic residues" evidence="8">
    <location>
        <begin position="67"/>
        <end position="86"/>
    </location>
</feature>
<evidence type="ECO:0000256" key="2">
    <source>
        <dbReference type="ARBA" id="ARBA00006859"/>
    </source>
</evidence>
<dbReference type="HOGENOM" id="CLU_023799_1_0_1"/>
<dbReference type="eggNOG" id="KOG2443">
    <property type="taxonomic scope" value="Eukaryota"/>
</dbReference>
<evidence type="ECO:0000313" key="10">
    <source>
        <dbReference type="EMBL" id="EER36807.1"/>
    </source>
</evidence>
<dbReference type="VEuPathDB" id="FungiDB:HCDG_08970"/>
<evidence type="ECO:0000256" key="6">
    <source>
        <dbReference type="ARBA" id="ARBA00022989"/>
    </source>
</evidence>
<dbReference type="PANTHER" id="PTHR12174:SF23">
    <property type="entry name" value="MINOR HISTOCOMPATIBILITY ANTIGEN H13"/>
    <property type="match status" value="1"/>
</dbReference>
<feature type="region of interest" description="Disordered" evidence="8">
    <location>
        <begin position="550"/>
        <end position="573"/>
    </location>
</feature>
<feature type="transmembrane region" description="Helical" evidence="9">
    <location>
        <begin position="465"/>
        <end position="483"/>
    </location>
</feature>
<reference evidence="11" key="1">
    <citation type="submission" date="2009-05" db="EMBL/GenBank/DDBJ databases">
        <title>The genome sequence of Ajellomyces capsulatus strain H143.</title>
        <authorList>
            <person name="Champion M."/>
            <person name="Cuomo C.A."/>
            <person name="Ma L.-J."/>
            <person name="Henn M.R."/>
            <person name="Sil A."/>
            <person name="Goldman B."/>
            <person name="Young S.K."/>
            <person name="Kodira C.D."/>
            <person name="Zeng Q."/>
            <person name="Koehrsen M."/>
            <person name="Alvarado L."/>
            <person name="Berlin A.M."/>
            <person name="Borenstein D."/>
            <person name="Chen Z."/>
            <person name="Engels R."/>
            <person name="Freedman E."/>
            <person name="Gellesch M."/>
            <person name="Goldberg J."/>
            <person name="Griggs A."/>
            <person name="Gujja S."/>
            <person name="Heiman D.I."/>
            <person name="Hepburn T.A."/>
            <person name="Howarth C."/>
            <person name="Jen D."/>
            <person name="Larson L."/>
            <person name="Lewis B."/>
            <person name="Mehta T."/>
            <person name="Park D."/>
            <person name="Pearson M."/>
            <person name="Roberts A."/>
            <person name="Saif S."/>
            <person name="Shea T.D."/>
            <person name="Shenoy N."/>
            <person name="Sisk P."/>
            <person name="Stolte C."/>
            <person name="Sykes S."/>
            <person name="Walk T."/>
            <person name="White J."/>
            <person name="Yandava C."/>
            <person name="Klein B."/>
            <person name="McEwen J.G."/>
            <person name="Puccia R."/>
            <person name="Goldman G.H."/>
            <person name="Felipe M.S."/>
            <person name="Nino-Vega G."/>
            <person name="San-Blas G."/>
            <person name="Taylor J.W."/>
            <person name="Mendoza L."/>
            <person name="Galagan J.E."/>
            <person name="Nusbaum C."/>
            <person name="Birren B.W."/>
        </authorList>
    </citation>
    <scope>NUCLEOTIDE SEQUENCE [LARGE SCALE GENOMIC DNA]</scope>
    <source>
        <strain evidence="11">H143</strain>
    </source>
</reference>
<evidence type="ECO:0000256" key="5">
    <source>
        <dbReference type="ARBA" id="ARBA00022824"/>
    </source>
</evidence>
<comment type="similarity">
    <text evidence="2">Belongs to the peptidase A22B family.</text>
</comment>
<keyword evidence="4" id="KW-0378">Hydrolase</keyword>
<feature type="region of interest" description="Disordered" evidence="8">
    <location>
        <begin position="501"/>
        <end position="527"/>
    </location>
</feature>
<keyword evidence="3 9" id="KW-0812">Transmembrane</keyword>
<feature type="compositionally biased region" description="Basic and acidic residues" evidence="8">
    <location>
        <begin position="553"/>
        <end position="566"/>
    </location>
</feature>
<feature type="transmembrane region" description="Helical" evidence="9">
    <location>
        <begin position="301"/>
        <end position="325"/>
    </location>
</feature>
<feature type="transmembrane region" description="Helical" evidence="9">
    <location>
        <begin position="246"/>
        <end position="265"/>
    </location>
</feature>
<dbReference type="EMBL" id="GG692437">
    <property type="protein sequence ID" value="EER36807.1"/>
    <property type="molecule type" value="Genomic_DNA"/>
</dbReference>
<keyword evidence="7 9" id="KW-0472">Membrane</keyword>
<keyword evidence="6 9" id="KW-1133">Transmembrane helix</keyword>
<dbReference type="OMA" id="TFWTGTL"/>
<dbReference type="GO" id="GO:0098553">
    <property type="term" value="C:lumenal side of endoplasmic reticulum membrane"/>
    <property type="evidence" value="ECO:0007669"/>
    <property type="project" value="TreeGrafter"/>
</dbReference>
<dbReference type="GO" id="GO:0042500">
    <property type="term" value="F:aspartic endopeptidase activity, intramembrane cleaving"/>
    <property type="evidence" value="ECO:0007669"/>
    <property type="project" value="InterPro"/>
</dbReference>
<keyword evidence="5" id="KW-0256">Endoplasmic reticulum</keyword>
<dbReference type="GO" id="GO:0006465">
    <property type="term" value="P:signal peptide processing"/>
    <property type="evidence" value="ECO:0007669"/>
    <property type="project" value="TreeGrafter"/>
</dbReference>
<dbReference type="Proteomes" id="UP000002624">
    <property type="component" value="Unassembled WGS sequence"/>
</dbReference>
<protein>
    <submittedName>
        <fullName evidence="10">Signal peptide peptidase</fullName>
    </submittedName>
</protein>
<evidence type="ECO:0000256" key="1">
    <source>
        <dbReference type="ARBA" id="ARBA00004477"/>
    </source>
</evidence>
<feature type="transmembrane region" description="Helical" evidence="9">
    <location>
        <begin position="345"/>
        <end position="367"/>
    </location>
</feature>
<dbReference type="GO" id="GO:0098554">
    <property type="term" value="C:cytoplasmic side of endoplasmic reticulum membrane"/>
    <property type="evidence" value="ECO:0007669"/>
    <property type="project" value="TreeGrafter"/>
</dbReference>
<evidence type="ECO:0000256" key="7">
    <source>
        <dbReference type="ARBA" id="ARBA00023136"/>
    </source>
</evidence>
<name>C6HRY9_AJECH</name>
<feature type="region of interest" description="Disordered" evidence="8">
    <location>
        <begin position="54"/>
        <end position="91"/>
    </location>
</feature>